<dbReference type="EMBL" id="UPXZ01000024">
    <property type="protein sequence ID" value="VBB45088.1"/>
    <property type="molecule type" value="Genomic_DNA"/>
</dbReference>
<organism evidence="1">
    <name type="scientific">uncultured Paludibacter sp</name>
    <dbReference type="NCBI Taxonomy" id="497635"/>
    <lineage>
        <taxon>Bacteria</taxon>
        <taxon>Pseudomonadati</taxon>
        <taxon>Bacteroidota</taxon>
        <taxon>Bacteroidia</taxon>
        <taxon>Bacteroidales</taxon>
        <taxon>Paludibacteraceae</taxon>
        <taxon>Paludibacter</taxon>
        <taxon>environmental samples</taxon>
    </lineage>
</organism>
<reference evidence="1" key="1">
    <citation type="submission" date="2018-07" db="EMBL/GenBank/DDBJ databases">
        <authorList>
            <consortium name="Genoscope - CEA"/>
            <person name="William W."/>
        </authorList>
    </citation>
    <scope>NUCLEOTIDE SEQUENCE</scope>
    <source>
        <strain evidence="1">IK1</strain>
    </source>
</reference>
<proteinExistence type="predicted"/>
<sequence length="322" mass="37854">MKVEKFTENDRKLVIEELERIQKVKLISRKSSRKLFLDENGLPFVIFGGREDWHGITSNSMNELNNYKKEGAFVIVKKFKTKMEINVGSLSVFVSNQNNLIKTKNGGFQFHCITTEDGLYIEEIPDLYCNKVSEIYFPDHKKDLSKLRKISKIINIEIDEETPLTHSDIQAKLLLIGSYLNYRTYTPDKSKKSIYGYLGDLCTEKEVPIDSIPKLSIDTVKYIDVIWFDEEGYPTHAFEVEHTTDITKGLLRLYQIHKLRIRLYIIAEEENKAKFDREIQKNPFSKIKQEYIFKNYQELDDFFESVRVFAKTQEKFLKNIVL</sequence>
<dbReference type="AlphaFoldDB" id="A0A653AAY3"/>
<gene>
    <name evidence="1" type="ORF">TRIP_D300066</name>
</gene>
<evidence type="ECO:0000313" key="1">
    <source>
        <dbReference type="EMBL" id="VBB45088.1"/>
    </source>
</evidence>
<protein>
    <submittedName>
        <fullName evidence="1">Uncharacterized protein</fullName>
    </submittedName>
</protein>
<accession>A0A653AAY3</accession>
<name>A0A653AAY3_9BACT</name>